<gene>
    <name evidence="2" type="ORF">NPIL_5601</name>
</gene>
<evidence type="ECO:0000313" key="3">
    <source>
        <dbReference type="Proteomes" id="UP000887013"/>
    </source>
</evidence>
<evidence type="ECO:0000256" key="1">
    <source>
        <dbReference type="SAM" id="SignalP"/>
    </source>
</evidence>
<dbReference type="AlphaFoldDB" id="A0A8X6I3J3"/>
<feature type="signal peptide" evidence="1">
    <location>
        <begin position="1"/>
        <end position="23"/>
    </location>
</feature>
<dbReference type="EMBL" id="BMAW01087427">
    <property type="protein sequence ID" value="GFS29723.1"/>
    <property type="molecule type" value="Genomic_DNA"/>
</dbReference>
<protein>
    <submittedName>
        <fullName evidence="2">Uncharacterized protein</fullName>
    </submittedName>
</protein>
<organism evidence="2 3">
    <name type="scientific">Nephila pilipes</name>
    <name type="common">Giant wood spider</name>
    <name type="synonym">Nephila maculata</name>
    <dbReference type="NCBI Taxonomy" id="299642"/>
    <lineage>
        <taxon>Eukaryota</taxon>
        <taxon>Metazoa</taxon>
        <taxon>Ecdysozoa</taxon>
        <taxon>Arthropoda</taxon>
        <taxon>Chelicerata</taxon>
        <taxon>Arachnida</taxon>
        <taxon>Araneae</taxon>
        <taxon>Araneomorphae</taxon>
        <taxon>Entelegynae</taxon>
        <taxon>Araneoidea</taxon>
        <taxon>Nephilidae</taxon>
        <taxon>Nephila</taxon>
    </lineage>
</organism>
<feature type="chain" id="PRO_5036502758" evidence="1">
    <location>
        <begin position="24"/>
        <end position="243"/>
    </location>
</feature>
<comment type="caution">
    <text evidence="2">The sequence shown here is derived from an EMBL/GenBank/DDBJ whole genome shotgun (WGS) entry which is preliminary data.</text>
</comment>
<dbReference type="Proteomes" id="UP000887013">
    <property type="component" value="Unassembled WGS sequence"/>
</dbReference>
<name>A0A8X6I3J3_NEPPI</name>
<reference evidence="2" key="1">
    <citation type="submission" date="2020-08" db="EMBL/GenBank/DDBJ databases">
        <title>Multicomponent nature underlies the extraordinary mechanical properties of spider dragline silk.</title>
        <authorList>
            <person name="Kono N."/>
            <person name="Nakamura H."/>
            <person name="Mori M."/>
            <person name="Yoshida Y."/>
            <person name="Ohtoshi R."/>
            <person name="Malay A.D."/>
            <person name="Moran D.A.P."/>
            <person name="Tomita M."/>
            <person name="Numata K."/>
            <person name="Arakawa K."/>
        </authorList>
    </citation>
    <scope>NUCLEOTIDE SEQUENCE</scope>
</reference>
<keyword evidence="3" id="KW-1185">Reference proteome</keyword>
<evidence type="ECO:0000313" key="2">
    <source>
        <dbReference type="EMBL" id="GFS29723.1"/>
    </source>
</evidence>
<proteinExistence type="predicted"/>
<keyword evidence="1" id="KW-0732">Signal</keyword>
<sequence>MHSPTKELLVFIWLVSDMESGWAVQNTSPSSETGENVNVDHEQVAPLKPIKSNGFLLSESSRSGDRFHQQKDNLGNFYDLEIVISKKTTNSQCFRNYIIFSSIHYYYYDKVDSAIVHMFPEFRGTKRIFGVELSKRFLICYMKVRVTALISCQPSLIQKSSTLGVGCLAPPHNNGSPKLDLVTNDAAEDGTFSGFGMLAQDSVRRMLSGLWIIHREQERYEFSLGVFHVWFRRNQARSIGCGW</sequence>
<accession>A0A8X6I3J3</accession>